<organism evidence="1 2">
    <name type="scientific">Spiromyces aspiralis</name>
    <dbReference type="NCBI Taxonomy" id="68401"/>
    <lineage>
        <taxon>Eukaryota</taxon>
        <taxon>Fungi</taxon>
        <taxon>Fungi incertae sedis</taxon>
        <taxon>Zoopagomycota</taxon>
        <taxon>Kickxellomycotina</taxon>
        <taxon>Kickxellomycetes</taxon>
        <taxon>Kickxellales</taxon>
        <taxon>Kickxellaceae</taxon>
        <taxon>Spiromyces</taxon>
    </lineage>
</organism>
<accession>A0ACC1H8H6</accession>
<comment type="caution">
    <text evidence="1">The sequence shown here is derived from an EMBL/GenBank/DDBJ whole genome shotgun (WGS) entry which is preliminary data.</text>
</comment>
<gene>
    <name evidence="1" type="ORF">EV182_007702</name>
</gene>
<dbReference type="Proteomes" id="UP001145114">
    <property type="component" value="Unassembled WGS sequence"/>
</dbReference>
<evidence type="ECO:0000313" key="1">
    <source>
        <dbReference type="EMBL" id="KAJ1671315.1"/>
    </source>
</evidence>
<sequence length="102" mass="11275">SLKGDWPIDRIKNRNFSSGRISPFAANLALELYKDETLATAHSSSNGDTHPLAPYFVRVLVNEAPVVVSGCGPSQSTYCPWETFSSLFDHVRNCSLAERCQQ</sequence>
<dbReference type="EMBL" id="JAMZIH010008810">
    <property type="protein sequence ID" value="KAJ1671315.1"/>
    <property type="molecule type" value="Genomic_DNA"/>
</dbReference>
<feature type="non-terminal residue" evidence="1">
    <location>
        <position position="1"/>
    </location>
</feature>
<keyword evidence="2" id="KW-1185">Reference proteome</keyword>
<reference evidence="1" key="1">
    <citation type="submission" date="2022-06" db="EMBL/GenBank/DDBJ databases">
        <title>Phylogenomic reconstructions and comparative analyses of Kickxellomycotina fungi.</title>
        <authorList>
            <person name="Reynolds N.K."/>
            <person name="Stajich J.E."/>
            <person name="Barry K."/>
            <person name="Grigoriev I.V."/>
            <person name="Crous P."/>
            <person name="Smith M.E."/>
        </authorList>
    </citation>
    <scope>NUCLEOTIDE SEQUENCE</scope>
    <source>
        <strain evidence="1">RSA 2271</strain>
    </source>
</reference>
<proteinExistence type="predicted"/>
<evidence type="ECO:0000313" key="2">
    <source>
        <dbReference type="Proteomes" id="UP001145114"/>
    </source>
</evidence>
<protein>
    <submittedName>
        <fullName evidence="1">Uncharacterized protein</fullName>
    </submittedName>
</protein>
<name>A0ACC1H8H6_9FUNG</name>